<dbReference type="RefSeq" id="WP_158090702.1">
    <property type="nucleotide sequence ID" value="NZ_AP022573.1"/>
</dbReference>
<dbReference type="PANTHER" id="PTHR43767">
    <property type="entry name" value="LONG-CHAIN-FATTY-ACID--COA LIGASE"/>
    <property type="match status" value="1"/>
</dbReference>
<protein>
    <recommendedName>
        <fullName evidence="5">ATP-dependent acyl-CoA ligase</fullName>
    </recommendedName>
</protein>
<comment type="caution">
    <text evidence="3">The sequence shown here is derived from an EMBL/GenBank/DDBJ whole genome shotgun (WGS) entry which is preliminary data.</text>
</comment>
<dbReference type="Gene3D" id="3.40.50.12780">
    <property type="entry name" value="N-terminal domain of ligase-like"/>
    <property type="match status" value="1"/>
</dbReference>
<evidence type="ECO:0000313" key="4">
    <source>
        <dbReference type="Proteomes" id="UP000193387"/>
    </source>
</evidence>
<dbReference type="Proteomes" id="UP000193387">
    <property type="component" value="Unassembled WGS sequence"/>
</dbReference>
<proteinExistence type="predicted"/>
<dbReference type="InterPro" id="IPR045851">
    <property type="entry name" value="AMP-bd_C_sf"/>
</dbReference>
<dbReference type="InterPro" id="IPR042099">
    <property type="entry name" value="ANL_N_sf"/>
</dbReference>
<evidence type="ECO:0000313" key="3">
    <source>
        <dbReference type="EMBL" id="ORW72932.1"/>
    </source>
</evidence>
<dbReference type="EMBL" id="LQPR01000021">
    <property type="protein sequence ID" value="ORW72932.1"/>
    <property type="molecule type" value="Genomic_DNA"/>
</dbReference>
<evidence type="ECO:0000259" key="1">
    <source>
        <dbReference type="Pfam" id="PF00501"/>
    </source>
</evidence>
<gene>
    <name evidence="3" type="ORF">AWC23_08745</name>
</gene>
<dbReference type="InterPro" id="IPR020845">
    <property type="entry name" value="AMP-binding_CS"/>
</dbReference>
<dbReference type="PANTHER" id="PTHR43767:SF1">
    <property type="entry name" value="NONRIBOSOMAL PEPTIDE SYNTHASE PES1 (EUROFUNG)-RELATED"/>
    <property type="match status" value="1"/>
</dbReference>
<accession>A0AAJ3TW19</accession>
<feature type="domain" description="AMP-dependent synthetase/ligase" evidence="1">
    <location>
        <begin position="9"/>
        <end position="375"/>
    </location>
</feature>
<keyword evidence="4" id="KW-1185">Reference proteome</keyword>
<evidence type="ECO:0000259" key="2">
    <source>
        <dbReference type="Pfam" id="PF13193"/>
    </source>
</evidence>
<dbReference type="Pfam" id="PF00501">
    <property type="entry name" value="AMP-binding"/>
    <property type="match status" value="1"/>
</dbReference>
<dbReference type="Gene3D" id="3.30.300.30">
    <property type="match status" value="1"/>
</dbReference>
<organism evidence="3 4">
    <name type="scientific">Mycobacterium saskatchewanense</name>
    <dbReference type="NCBI Taxonomy" id="220927"/>
    <lineage>
        <taxon>Bacteria</taxon>
        <taxon>Bacillati</taxon>
        <taxon>Actinomycetota</taxon>
        <taxon>Actinomycetes</taxon>
        <taxon>Mycobacteriales</taxon>
        <taxon>Mycobacteriaceae</taxon>
        <taxon>Mycobacterium</taxon>
        <taxon>Mycobacterium simiae complex</taxon>
    </lineage>
</organism>
<sequence>MESIYAALDWRATATPQRPFIKAGERWRTFAEIDYDARSFAAGLAQRGVKPGDTVAHIAPNCEELIVSFMACAYLGAVNVSLNIYLKGDFLRHQLVDSGATVLVADRAGAATGAPLLAGTDIAHVVLIDKADNTGLGLPATVEVADFAALMVPPVSELRAHSKPTDIFGIVYTSGTTGPSKGCMLSNGYYLQLPEPFLLHNWVAPGDRIFTALPLFHSAAQVVLMKALTVEGVSACFERQFSASRFLDQAAAAEATITWGVGPMAAVMLAQPPDRSDTAWPLRLAIWHSADRALLERWETRFGSPVVGGGYGQTEVAAVTLARPEDRAARGTMGTPCANFEIRVADDDDQPVGPGEVGELLIRPRAPLTTFSGYWRNPQATVAAWRNLWHHTGDYVTADANGNIVFADRKKDAVRRRGENVSSFELETAIAQHPDVQRVAVTAVHAVVGDDEIKVSVVPTPGSTIVPGELYEFFAQTLPYFAIPRYLDVRESLPLTPTDRVQKHVLRAEGVQPHMVDFEQLGLSVARSARRA</sequence>
<feature type="domain" description="AMP-binding enzyme C-terminal" evidence="2">
    <location>
        <begin position="425"/>
        <end position="498"/>
    </location>
</feature>
<dbReference type="InterPro" id="IPR050237">
    <property type="entry name" value="ATP-dep_AMP-bd_enzyme"/>
</dbReference>
<dbReference type="AlphaFoldDB" id="A0AAJ3TW19"/>
<evidence type="ECO:0008006" key="5">
    <source>
        <dbReference type="Google" id="ProtNLM"/>
    </source>
</evidence>
<name>A0AAJ3TW19_9MYCO</name>
<dbReference type="Pfam" id="PF13193">
    <property type="entry name" value="AMP-binding_C"/>
    <property type="match status" value="1"/>
</dbReference>
<dbReference type="SUPFAM" id="SSF56801">
    <property type="entry name" value="Acetyl-CoA synthetase-like"/>
    <property type="match status" value="1"/>
</dbReference>
<dbReference type="GO" id="GO:0016878">
    <property type="term" value="F:acid-thiol ligase activity"/>
    <property type="evidence" value="ECO:0007669"/>
    <property type="project" value="UniProtKB-ARBA"/>
</dbReference>
<dbReference type="PROSITE" id="PS00455">
    <property type="entry name" value="AMP_BINDING"/>
    <property type="match status" value="1"/>
</dbReference>
<reference evidence="3 4" key="1">
    <citation type="submission" date="2016-01" db="EMBL/GenBank/DDBJ databases">
        <title>The new phylogeny of the genus Mycobacterium.</title>
        <authorList>
            <person name="Tarcisio F."/>
            <person name="Conor M."/>
            <person name="Antonella G."/>
            <person name="Elisabetta G."/>
            <person name="Giulia F.S."/>
            <person name="Sara T."/>
            <person name="Anna F."/>
            <person name="Clotilde B."/>
            <person name="Roberto B."/>
            <person name="Veronica D.S."/>
            <person name="Fabio R."/>
            <person name="Monica P."/>
            <person name="Olivier J."/>
            <person name="Enrico T."/>
            <person name="Nicola S."/>
        </authorList>
    </citation>
    <scope>NUCLEOTIDE SEQUENCE [LARGE SCALE GENOMIC DNA]</scope>
    <source>
        <strain evidence="3 4">DSM 44616</strain>
    </source>
</reference>
<dbReference type="InterPro" id="IPR025110">
    <property type="entry name" value="AMP-bd_C"/>
</dbReference>
<dbReference type="InterPro" id="IPR000873">
    <property type="entry name" value="AMP-dep_synth/lig_dom"/>
</dbReference>